<gene>
    <name evidence="3" type="ORF">PV06_01380</name>
</gene>
<feature type="compositionally biased region" description="Low complexity" evidence="2">
    <location>
        <begin position="10"/>
        <end position="41"/>
    </location>
</feature>
<dbReference type="GeneID" id="27353454"/>
<sequence>MGLFGHKSTTEPTPAAPNTTTNTNTRHPRHSSSSSDGSPRRVGFFNKRRESSPEYNSDGRGNRLSHSGSTSRSSGGGLFNRHNNEDPSIIGARERVASAEAAERDADRALMQARTAVREAREHVKMLEREAAEEARLAKIKQQSAKDIGKRAKPLGRHDHY</sequence>
<accession>A0A0D2E079</accession>
<feature type="region of interest" description="Disordered" evidence="2">
    <location>
        <begin position="1"/>
        <end position="95"/>
    </location>
</feature>
<dbReference type="EMBL" id="KN847332">
    <property type="protein sequence ID" value="KIW48818.1"/>
    <property type="molecule type" value="Genomic_DNA"/>
</dbReference>
<dbReference type="VEuPathDB" id="FungiDB:PV06_01380"/>
<name>A0A0D2E079_9EURO</name>
<keyword evidence="4" id="KW-1185">Reference proteome</keyword>
<dbReference type="RefSeq" id="XP_016269034.1">
    <property type="nucleotide sequence ID" value="XM_016401981.1"/>
</dbReference>
<reference evidence="3 4" key="1">
    <citation type="submission" date="2015-01" db="EMBL/GenBank/DDBJ databases">
        <title>The Genome Sequence of Exophiala oligosperma CBS72588.</title>
        <authorList>
            <consortium name="The Broad Institute Genomics Platform"/>
            <person name="Cuomo C."/>
            <person name="de Hoog S."/>
            <person name="Gorbushina A."/>
            <person name="Stielow B."/>
            <person name="Teixiera M."/>
            <person name="Abouelleil A."/>
            <person name="Chapman S.B."/>
            <person name="Priest M."/>
            <person name="Young S.K."/>
            <person name="Wortman J."/>
            <person name="Nusbaum C."/>
            <person name="Birren B."/>
        </authorList>
    </citation>
    <scope>NUCLEOTIDE SEQUENCE [LARGE SCALE GENOMIC DNA]</scope>
    <source>
        <strain evidence="3 4">CBS 72588</strain>
    </source>
</reference>
<proteinExistence type="predicted"/>
<organism evidence="3 4">
    <name type="scientific">Exophiala oligosperma</name>
    <dbReference type="NCBI Taxonomy" id="215243"/>
    <lineage>
        <taxon>Eukaryota</taxon>
        <taxon>Fungi</taxon>
        <taxon>Dikarya</taxon>
        <taxon>Ascomycota</taxon>
        <taxon>Pezizomycotina</taxon>
        <taxon>Eurotiomycetes</taxon>
        <taxon>Chaetothyriomycetidae</taxon>
        <taxon>Chaetothyriales</taxon>
        <taxon>Herpotrichiellaceae</taxon>
        <taxon>Exophiala</taxon>
    </lineage>
</organism>
<evidence type="ECO:0000256" key="2">
    <source>
        <dbReference type="SAM" id="MobiDB-lite"/>
    </source>
</evidence>
<evidence type="ECO:0000313" key="4">
    <source>
        <dbReference type="Proteomes" id="UP000053342"/>
    </source>
</evidence>
<feature type="region of interest" description="Disordered" evidence="2">
    <location>
        <begin position="138"/>
        <end position="161"/>
    </location>
</feature>
<protein>
    <submittedName>
        <fullName evidence="3">Uncharacterized protein</fullName>
    </submittedName>
</protein>
<evidence type="ECO:0000256" key="1">
    <source>
        <dbReference type="SAM" id="Coils"/>
    </source>
</evidence>
<keyword evidence="1" id="KW-0175">Coiled coil</keyword>
<dbReference type="HOGENOM" id="CLU_116414_0_0_1"/>
<feature type="coiled-coil region" evidence="1">
    <location>
        <begin position="99"/>
        <end position="137"/>
    </location>
</feature>
<dbReference type="Proteomes" id="UP000053342">
    <property type="component" value="Unassembled WGS sequence"/>
</dbReference>
<dbReference type="AlphaFoldDB" id="A0A0D2E079"/>
<evidence type="ECO:0000313" key="3">
    <source>
        <dbReference type="EMBL" id="KIW48818.1"/>
    </source>
</evidence>